<dbReference type="EMBL" id="CAJNIZ010045551">
    <property type="protein sequence ID" value="CAE7723429.1"/>
    <property type="molecule type" value="Genomic_DNA"/>
</dbReference>
<sequence length="71" mass="8290">EKMVLRSWCNVVVRMVAFLQTPQAEEAMATIKLPEDQVLENDEPRQRPRYWERLLAAHDPKHVEAECVSLS</sequence>
<feature type="non-terminal residue" evidence="1">
    <location>
        <position position="1"/>
    </location>
</feature>
<keyword evidence="2" id="KW-1185">Reference proteome</keyword>
<reference evidence="1" key="1">
    <citation type="submission" date="2021-02" db="EMBL/GenBank/DDBJ databases">
        <authorList>
            <person name="Dougan E. K."/>
            <person name="Rhodes N."/>
            <person name="Thang M."/>
            <person name="Chan C."/>
        </authorList>
    </citation>
    <scope>NUCLEOTIDE SEQUENCE</scope>
</reference>
<dbReference type="Proteomes" id="UP000649617">
    <property type="component" value="Unassembled WGS sequence"/>
</dbReference>
<name>A0A812XAG2_SYMPI</name>
<comment type="caution">
    <text evidence="1">The sequence shown here is derived from an EMBL/GenBank/DDBJ whole genome shotgun (WGS) entry which is preliminary data.</text>
</comment>
<gene>
    <name evidence="1" type="ORF">SPIL2461_LOCUS20654</name>
</gene>
<proteinExistence type="predicted"/>
<evidence type="ECO:0000313" key="1">
    <source>
        <dbReference type="EMBL" id="CAE7723429.1"/>
    </source>
</evidence>
<dbReference type="OrthoDB" id="438865at2759"/>
<organism evidence="1 2">
    <name type="scientific">Symbiodinium pilosum</name>
    <name type="common">Dinoflagellate</name>
    <dbReference type="NCBI Taxonomy" id="2952"/>
    <lineage>
        <taxon>Eukaryota</taxon>
        <taxon>Sar</taxon>
        <taxon>Alveolata</taxon>
        <taxon>Dinophyceae</taxon>
        <taxon>Suessiales</taxon>
        <taxon>Symbiodiniaceae</taxon>
        <taxon>Symbiodinium</taxon>
    </lineage>
</organism>
<accession>A0A812XAG2</accession>
<dbReference type="AlphaFoldDB" id="A0A812XAG2"/>
<protein>
    <submittedName>
        <fullName evidence="1">Uncharacterized protein</fullName>
    </submittedName>
</protein>
<evidence type="ECO:0000313" key="2">
    <source>
        <dbReference type="Proteomes" id="UP000649617"/>
    </source>
</evidence>